<feature type="non-terminal residue" evidence="2">
    <location>
        <position position="1"/>
    </location>
</feature>
<evidence type="ECO:0000313" key="2">
    <source>
        <dbReference type="EMBL" id="GFA54736.1"/>
    </source>
</evidence>
<protein>
    <submittedName>
        <fullName evidence="2">Uncharacterized protein</fullName>
    </submittedName>
</protein>
<gene>
    <name evidence="2" type="ORF">Tci_626708</name>
</gene>
<comment type="caution">
    <text evidence="2">The sequence shown here is derived from an EMBL/GenBank/DDBJ whole genome shotgun (WGS) entry which is preliminary data.</text>
</comment>
<feature type="compositionally biased region" description="Basic and acidic residues" evidence="1">
    <location>
        <begin position="147"/>
        <end position="162"/>
    </location>
</feature>
<dbReference type="AlphaFoldDB" id="A0A699JUN1"/>
<name>A0A699JUN1_TANCI</name>
<feature type="compositionally biased region" description="Polar residues" evidence="1">
    <location>
        <begin position="123"/>
        <end position="137"/>
    </location>
</feature>
<feature type="compositionally biased region" description="Basic and acidic residues" evidence="1">
    <location>
        <begin position="110"/>
        <end position="119"/>
    </location>
</feature>
<proteinExistence type="predicted"/>
<accession>A0A699JUN1</accession>
<sequence length="206" mass="23639">VSLRRLDPDAITKFLTLSVCNLDGVTSISDAVSGHFRVFEDNVVGNLRKEKRFWVMVVKHMHATYAITKHQMYDMVNEKWKTVCPKVSSFYGAYDNTFWMYTSGVDKEERKSKRYKSSDDSSFNTRESGEGSLNFNNMVGDEEDKVEEVRQGRPMGRDQAKRIEKSGTWLASSITSFDLEELTKLMDNEYAMASDPYTAKKGQEMT</sequence>
<feature type="region of interest" description="Disordered" evidence="1">
    <location>
        <begin position="110"/>
        <end position="137"/>
    </location>
</feature>
<feature type="region of interest" description="Disordered" evidence="1">
    <location>
        <begin position="143"/>
        <end position="162"/>
    </location>
</feature>
<evidence type="ECO:0000256" key="1">
    <source>
        <dbReference type="SAM" id="MobiDB-lite"/>
    </source>
</evidence>
<reference evidence="2" key="1">
    <citation type="journal article" date="2019" name="Sci. Rep.">
        <title>Draft genome of Tanacetum cinerariifolium, the natural source of mosquito coil.</title>
        <authorList>
            <person name="Yamashiro T."/>
            <person name="Shiraishi A."/>
            <person name="Satake H."/>
            <person name="Nakayama K."/>
        </authorList>
    </citation>
    <scope>NUCLEOTIDE SEQUENCE</scope>
</reference>
<dbReference type="EMBL" id="BKCJ010443323">
    <property type="protein sequence ID" value="GFA54736.1"/>
    <property type="molecule type" value="Genomic_DNA"/>
</dbReference>
<organism evidence="2">
    <name type="scientific">Tanacetum cinerariifolium</name>
    <name type="common">Dalmatian daisy</name>
    <name type="synonym">Chrysanthemum cinerariifolium</name>
    <dbReference type="NCBI Taxonomy" id="118510"/>
    <lineage>
        <taxon>Eukaryota</taxon>
        <taxon>Viridiplantae</taxon>
        <taxon>Streptophyta</taxon>
        <taxon>Embryophyta</taxon>
        <taxon>Tracheophyta</taxon>
        <taxon>Spermatophyta</taxon>
        <taxon>Magnoliopsida</taxon>
        <taxon>eudicotyledons</taxon>
        <taxon>Gunneridae</taxon>
        <taxon>Pentapetalae</taxon>
        <taxon>asterids</taxon>
        <taxon>campanulids</taxon>
        <taxon>Asterales</taxon>
        <taxon>Asteraceae</taxon>
        <taxon>Asteroideae</taxon>
        <taxon>Anthemideae</taxon>
        <taxon>Anthemidinae</taxon>
        <taxon>Tanacetum</taxon>
    </lineage>
</organism>